<dbReference type="PANTHER" id="PTHR37419:SF8">
    <property type="entry name" value="TOXIN YJJJ"/>
    <property type="match status" value="1"/>
</dbReference>
<gene>
    <name evidence="6" type="primary">yjjJ</name>
    <name evidence="6" type="ORF">F3J40_13040</name>
</gene>
<dbReference type="PANTHER" id="PTHR37419">
    <property type="entry name" value="SERINE/THREONINE-PROTEIN KINASE TOXIN HIPA"/>
    <property type="match status" value="1"/>
</dbReference>
<evidence type="ECO:0000313" key="7">
    <source>
        <dbReference type="Proteomes" id="UP001515683"/>
    </source>
</evidence>
<keyword evidence="7" id="KW-1185">Reference proteome</keyword>
<dbReference type="NCBIfam" id="NF007297">
    <property type="entry name" value="PRK09775.1"/>
    <property type="match status" value="1"/>
</dbReference>
<proteinExistence type="inferred from homology"/>
<evidence type="ECO:0000259" key="5">
    <source>
        <dbReference type="Pfam" id="PF07804"/>
    </source>
</evidence>
<evidence type="ECO:0000313" key="6">
    <source>
        <dbReference type="EMBL" id="NIF22524.1"/>
    </source>
</evidence>
<comment type="caution">
    <text evidence="6">The sequence shown here is derived from an EMBL/GenBank/DDBJ whole genome shotgun (WGS) entry which is preliminary data.</text>
</comment>
<dbReference type="InterPro" id="IPR012893">
    <property type="entry name" value="HipA-like_C"/>
</dbReference>
<dbReference type="Proteomes" id="UP001515683">
    <property type="component" value="Unassembled WGS sequence"/>
</dbReference>
<reference evidence="6 7" key="1">
    <citation type="journal article" date="2019" name="bioRxiv">
        <title>Bacteria contribute to plant secondary compound degradation in a generalist herbivore system.</title>
        <authorList>
            <person name="Francoeur C.B."/>
            <person name="Khadempour L."/>
            <person name="Moreira-Soto R.D."/>
            <person name="Gotting K."/>
            <person name="Book A.J."/>
            <person name="Pinto-Tomas A.A."/>
            <person name="Keefover-Ring K."/>
            <person name="Currie C.R."/>
        </authorList>
    </citation>
    <scope>NUCLEOTIDE SEQUENCE [LARGE SCALE GENOMIC DNA]</scope>
    <source>
        <strain evidence="6">Acro-835</strain>
    </source>
</reference>
<dbReference type="InterPro" id="IPR052028">
    <property type="entry name" value="HipA_Ser/Thr_kinase"/>
</dbReference>
<accession>A0ABX0RFT1</accession>
<sequence length="436" mass="48458">MADLVSLLLEDPRSGAELQALLGISPATLSRQIRSQPEVISWGKARATRYALLRPIRDRRQIALWRVTSQGVAEEAGTLFPVWPQGSCLYVNTQQHGQFYPGLPWFLQDMRPQGFLGRAWGREHAAVLGLTADIREWQEEECLLALALCGADMPGNWLVGETTYQRWLTAAATSPIGGAEKSQQYPRLASQALSGEEPGSSAGGEQPKFLCYADVGHCLVKFSTNAENENGQRWRDMLRAEHHALQQMLHAGLPAAQSQLYESCGQVFLEVQRFDRCGERGRFGMVSLEALVAEYAGRPQQWPQALQALRQQKVISQQAVERGTLQWAFGRLIANSDMHAGNLSFFTASEPLELTPAYDMLPMALAPNSQGHMRNEVELRLETALPRAVWQPASALALSYWQGIEQDERFSAGFRAIARAAQQQLQDMQAVIARMA</sequence>
<comment type="similarity">
    <text evidence="1">Belongs to the HipA Ser/Thr kinase family.</text>
</comment>
<dbReference type="RefSeq" id="WP_167015271.1">
    <property type="nucleotide sequence ID" value="NZ_VWXF01000005.1"/>
</dbReference>
<keyword evidence="3" id="KW-0418">Kinase</keyword>
<dbReference type="EMBL" id="VWXF01000005">
    <property type="protein sequence ID" value="NIF22524.1"/>
    <property type="molecule type" value="Genomic_DNA"/>
</dbReference>
<evidence type="ECO:0000256" key="2">
    <source>
        <dbReference type="ARBA" id="ARBA00022679"/>
    </source>
</evidence>
<feature type="region of interest" description="Disordered" evidence="4">
    <location>
        <begin position="179"/>
        <end position="201"/>
    </location>
</feature>
<evidence type="ECO:0000256" key="3">
    <source>
        <dbReference type="ARBA" id="ARBA00022777"/>
    </source>
</evidence>
<feature type="domain" description="HipA-like C-terminal" evidence="5">
    <location>
        <begin position="200"/>
        <end position="381"/>
    </location>
</feature>
<evidence type="ECO:0000256" key="4">
    <source>
        <dbReference type="SAM" id="MobiDB-lite"/>
    </source>
</evidence>
<dbReference type="Pfam" id="PF07804">
    <property type="entry name" value="HipA_C"/>
    <property type="match status" value="1"/>
</dbReference>
<keyword evidence="2" id="KW-0808">Transferase</keyword>
<protein>
    <submittedName>
        <fullName evidence="6">Type II toxin-antitoxin system HipA family toxin YjjJ</fullName>
    </submittedName>
</protein>
<organism evidence="6 7">
    <name type="scientific">Candidatus Pantoea multigeneris</name>
    <dbReference type="NCBI Taxonomy" id="2608357"/>
    <lineage>
        <taxon>Bacteria</taxon>
        <taxon>Pseudomonadati</taxon>
        <taxon>Pseudomonadota</taxon>
        <taxon>Gammaproteobacteria</taxon>
        <taxon>Enterobacterales</taxon>
        <taxon>Erwiniaceae</taxon>
        <taxon>Pantoea</taxon>
    </lineage>
</organism>
<evidence type="ECO:0000256" key="1">
    <source>
        <dbReference type="ARBA" id="ARBA00010164"/>
    </source>
</evidence>
<name>A0ABX0RFT1_9GAMM</name>